<accession>A0AAD7DRJ9</accession>
<gene>
    <name evidence="1" type="ORF">B0H16DRAFT_1276767</name>
</gene>
<keyword evidence="2" id="KW-1185">Reference proteome</keyword>
<comment type="caution">
    <text evidence="1">The sequence shown here is derived from an EMBL/GenBank/DDBJ whole genome shotgun (WGS) entry which is preliminary data.</text>
</comment>
<evidence type="ECO:0000313" key="1">
    <source>
        <dbReference type="EMBL" id="KAJ7696658.1"/>
    </source>
</evidence>
<name>A0AAD7DRJ9_9AGAR</name>
<dbReference type="AlphaFoldDB" id="A0AAD7DRJ9"/>
<feature type="non-terminal residue" evidence="1">
    <location>
        <position position="68"/>
    </location>
</feature>
<feature type="non-terminal residue" evidence="1">
    <location>
        <position position="1"/>
    </location>
</feature>
<dbReference type="EMBL" id="JARKIB010000624">
    <property type="protein sequence ID" value="KAJ7696658.1"/>
    <property type="molecule type" value="Genomic_DNA"/>
</dbReference>
<evidence type="ECO:0000313" key="2">
    <source>
        <dbReference type="Proteomes" id="UP001215598"/>
    </source>
</evidence>
<sequence length="68" mass="7666">KYKLHVLPHIPSVVHRFGPAPFYATEIFECWNSVFQLCSVLSNHQAPSLNIATTLANMERFKHQVSGG</sequence>
<organism evidence="1 2">
    <name type="scientific">Mycena metata</name>
    <dbReference type="NCBI Taxonomy" id="1033252"/>
    <lineage>
        <taxon>Eukaryota</taxon>
        <taxon>Fungi</taxon>
        <taxon>Dikarya</taxon>
        <taxon>Basidiomycota</taxon>
        <taxon>Agaricomycotina</taxon>
        <taxon>Agaricomycetes</taxon>
        <taxon>Agaricomycetidae</taxon>
        <taxon>Agaricales</taxon>
        <taxon>Marasmiineae</taxon>
        <taxon>Mycenaceae</taxon>
        <taxon>Mycena</taxon>
    </lineage>
</organism>
<dbReference type="Proteomes" id="UP001215598">
    <property type="component" value="Unassembled WGS sequence"/>
</dbReference>
<proteinExistence type="predicted"/>
<reference evidence="1" key="1">
    <citation type="submission" date="2023-03" db="EMBL/GenBank/DDBJ databases">
        <title>Massive genome expansion in bonnet fungi (Mycena s.s.) driven by repeated elements and novel gene families across ecological guilds.</title>
        <authorList>
            <consortium name="Lawrence Berkeley National Laboratory"/>
            <person name="Harder C.B."/>
            <person name="Miyauchi S."/>
            <person name="Viragh M."/>
            <person name="Kuo A."/>
            <person name="Thoen E."/>
            <person name="Andreopoulos B."/>
            <person name="Lu D."/>
            <person name="Skrede I."/>
            <person name="Drula E."/>
            <person name="Henrissat B."/>
            <person name="Morin E."/>
            <person name="Kohler A."/>
            <person name="Barry K."/>
            <person name="LaButti K."/>
            <person name="Morin E."/>
            <person name="Salamov A."/>
            <person name="Lipzen A."/>
            <person name="Mereny Z."/>
            <person name="Hegedus B."/>
            <person name="Baldrian P."/>
            <person name="Stursova M."/>
            <person name="Weitz H."/>
            <person name="Taylor A."/>
            <person name="Grigoriev I.V."/>
            <person name="Nagy L.G."/>
            <person name="Martin F."/>
            <person name="Kauserud H."/>
        </authorList>
    </citation>
    <scope>NUCLEOTIDE SEQUENCE</scope>
    <source>
        <strain evidence="1">CBHHK182m</strain>
    </source>
</reference>
<protein>
    <submittedName>
        <fullName evidence="1">Uncharacterized protein</fullName>
    </submittedName>
</protein>